<dbReference type="Gene3D" id="1.10.10.10">
    <property type="entry name" value="Winged helix-like DNA-binding domain superfamily/Winged helix DNA-binding domain"/>
    <property type="match status" value="1"/>
</dbReference>
<dbReference type="InterPro" id="IPR039422">
    <property type="entry name" value="MarR/SlyA-like"/>
</dbReference>
<dbReference type="PRINTS" id="PR00598">
    <property type="entry name" value="HTHMARR"/>
</dbReference>
<dbReference type="PANTHER" id="PTHR33164:SF43">
    <property type="entry name" value="HTH-TYPE TRANSCRIPTIONAL REPRESSOR YETL"/>
    <property type="match status" value="1"/>
</dbReference>
<dbReference type="EMBL" id="JAPWIJ010000001">
    <property type="protein sequence ID" value="MCZ4517545.1"/>
    <property type="molecule type" value="Genomic_DNA"/>
</dbReference>
<evidence type="ECO:0000256" key="1">
    <source>
        <dbReference type="ARBA" id="ARBA00023015"/>
    </source>
</evidence>
<proteinExistence type="predicted"/>
<comment type="caution">
    <text evidence="5">The sequence shown here is derived from an EMBL/GenBank/DDBJ whole genome shotgun (WGS) entry which is preliminary data.</text>
</comment>
<evidence type="ECO:0000313" key="5">
    <source>
        <dbReference type="EMBL" id="MCZ4517545.1"/>
    </source>
</evidence>
<keyword evidence="6" id="KW-1185">Reference proteome</keyword>
<dbReference type="InterPro" id="IPR000835">
    <property type="entry name" value="HTH_MarR-typ"/>
</dbReference>
<dbReference type="PANTHER" id="PTHR33164">
    <property type="entry name" value="TRANSCRIPTIONAL REGULATOR, MARR FAMILY"/>
    <property type="match status" value="1"/>
</dbReference>
<dbReference type="Proteomes" id="UP001081071">
    <property type="component" value="Unassembled WGS sequence"/>
</dbReference>
<sequence length="152" mass="17284">MPSDTELSIGAWEALFRSQVALMRRFTADDIWDPIGMREYDVLFTLSTSPNHRLRLHELNDEILLSQPSLSRMCDRLAALGYVAREPDPSDKRGTIVCLTDTGADVQRMIGRKHAARIRRYVGDALNADELKTLESLCTKLRLAQTDIREHT</sequence>
<dbReference type="PROSITE" id="PS01117">
    <property type="entry name" value="HTH_MARR_1"/>
    <property type="match status" value="1"/>
</dbReference>
<dbReference type="SUPFAM" id="SSF46785">
    <property type="entry name" value="Winged helix' DNA-binding domain"/>
    <property type="match status" value="1"/>
</dbReference>
<keyword evidence="1" id="KW-0805">Transcription regulation</keyword>
<protein>
    <submittedName>
        <fullName evidence="5">MarR family transcriptional regulator</fullName>
    </submittedName>
</protein>
<evidence type="ECO:0000259" key="4">
    <source>
        <dbReference type="PROSITE" id="PS50995"/>
    </source>
</evidence>
<dbReference type="PROSITE" id="PS50995">
    <property type="entry name" value="HTH_MARR_2"/>
    <property type="match status" value="1"/>
</dbReference>
<keyword evidence="3" id="KW-0804">Transcription</keyword>
<dbReference type="InterPro" id="IPR023187">
    <property type="entry name" value="Tscrpt_reg_MarR-type_CS"/>
</dbReference>
<gene>
    <name evidence="5" type="ORF">O4220_03390</name>
</gene>
<evidence type="ECO:0000313" key="6">
    <source>
        <dbReference type="Proteomes" id="UP001081071"/>
    </source>
</evidence>
<organism evidence="5 6">
    <name type="scientific">Rhodococcus ruber</name>
    <dbReference type="NCBI Taxonomy" id="1830"/>
    <lineage>
        <taxon>Bacteria</taxon>
        <taxon>Bacillati</taxon>
        <taxon>Actinomycetota</taxon>
        <taxon>Actinomycetes</taxon>
        <taxon>Mycobacteriales</taxon>
        <taxon>Nocardiaceae</taxon>
        <taxon>Rhodococcus</taxon>
    </lineage>
</organism>
<dbReference type="Pfam" id="PF12802">
    <property type="entry name" value="MarR_2"/>
    <property type="match status" value="1"/>
</dbReference>
<dbReference type="RefSeq" id="WP_269602151.1">
    <property type="nucleotide sequence ID" value="NZ_JAPWIJ010000001.1"/>
</dbReference>
<name>A0ABT4M9B1_9NOCA</name>
<feature type="domain" description="HTH marR-type" evidence="4">
    <location>
        <begin position="1"/>
        <end position="143"/>
    </location>
</feature>
<accession>A0ABT4M9B1</accession>
<dbReference type="InterPro" id="IPR036388">
    <property type="entry name" value="WH-like_DNA-bd_sf"/>
</dbReference>
<evidence type="ECO:0000256" key="3">
    <source>
        <dbReference type="ARBA" id="ARBA00023163"/>
    </source>
</evidence>
<keyword evidence="2" id="KW-0238">DNA-binding</keyword>
<reference evidence="5" key="1">
    <citation type="submission" date="2022-12" db="EMBL/GenBank/DDBJ databases">
        <authorList>
            <person name="Krivoruchko A.V."/>
            <person name="Elkin A."/>
        </authorList>
    </citation>
    <scope>NUCLEOTIDE SEQUENCE</scope>
    <source>
        <strain evidence="5">IEGM 1391</strain>
    </source>
</reference>
<evidence type="ECO:0000256" key="2">
    <source>
        <dbReference type="ARBA" id="ARBA00023125"/>
    </source>
</evidence>
<dbReference type="SMART" id="SM00347">
    <property type="entry name" value="HTH_MARR"/>
    <property type="match status" value="1"/>
</dbReference>
<dbReference type="InterPro" id="IPR036390">
    <property type="entry name" value="WH_DNA-bd_sf"/>
</dbReference>